<evidence type="ECO:0000256" key="4">
    <source>
        <dbReference type="ARBA" id="ARBA00022692"/>
    </source>
</evidence>
<keyword evidence="8 12" id="KW-0675">Receptor</keyword>
<organism evidence="12 13">
    <name type="scientific">Trametes pubescens</name>
    <name type="common">White-rot fungus</name>
    <dbReference type="NCBI Taxonomy" id="154538"/>
    <lineage>
        <taxon>Eukaryota</taxon>
        <taxon>Fungi</taxon>
        <taxon>Dikarya</taxon>
        <taxon>Basidiomycota</taxon>
        <taxon>Agaricomycotina</taxon>
        <taxon>Agaricomycetes</taxon>
        <taxon>Polyporales</taxon>
        <taxon>Polyporaceae</taxon>
        <taxon>Trametes</taxon>
    </lineage>
</organism>
<dbReference type="InterPro" id="IPR001499">
    <property type="entry name" value="GPCR_STE3"/>
</dbReference>
<evidence type="ECO:0000256" key="8">
    <source>
        <dbReference type="ARBA" id="ARBA00023170"/>
    </source>
</evidence>
<proteinExistence type="inferred from homology"/>
<evidence type="ECO:0000256" key="1">
    <source>
        <dbReference type="ARBA" id="ARBA00004141"/>
    </source>
</evidence>
<name>A0A1M2W3Q8_TRAPU</name>
<evidence type="ECO:0000256" key="9">
    <source>
        <dbReference type="ARBA" id="ARBA00023224"/>
    </source>
</evidence>
<evidence type="ECO:0000313" key="12">
    <source>
        <dbReference type="EMBL" id="OJT14433.1"/>
    </source>
</evidence>
<feature type="region of interest" description="Disordered" evidence="10">
    <location>
        <begin position="388"/>
        <end position="425"/>
    </location>
</feature>
<dbReference type="PANTHER" id="PTHR28097">
    <property type="entry name" value="PHEROMONE A FACTOR RECEPTOR"/>
    <property type="match status" value="1"/>
</dbReference>
<dbReference type="CDD" id="cd14966">
    <property type="entry name" value="7tmD_STE3"/>
    <property type="match status" value="1"/>
</dbReference>
<keyword evidence="4 11" id="KW-0812">Transmembrane</keyword>
<feature type="transmembrane region" description="Helical" evidence="11">
    <location>
        <begin position="66"/>
        <end position="89"/>
    </location>
</feature>
<dbReference type="PRINTS" id="PR00900">
    <property type="entry name" value="PHEROMONEAR"/>
</dbReference>
<dbReference type="Pfam" id="PF02076">
    <property type="entry name" value="STE3"/>
    <property type="match status" value="1"/>
</dbReference>
<dbReference type="Proteomes" id="UP000184267">
    <property type="component" value="Unassembled WGS sequence"/>
</dbReference>
<protein>
    <submittedName>
        <fullName evidence="12">Pheromone B beta 1 receptor</fullName>
    </submittedName>
</protein>
<evidence type="ECO:0000256" key="5">
    <source>
        <dbReference type="ARBA" id="ARBA00022989"/>
    </source>
</evidence>
<keyword evidence="9" id="KW-0807">Transducer</keyword>
<feature type="transmembrane region" description="Helical" evidence="11">
    <location>
        <begin position="6"/>
        <end position="22"/>
    </location>
</feature>
<evidence type="ECO:0000256" key="7">
    <source>
        <dbReference type="ARBA" id="ARBA00023136"/>
    </source>
</evidence>
<dbReference type="PRINTS" id="PR00899">
    <property type="entry name" value="GPCRSTE3"/>
</dbReference>
<keyword evidence="7 11" id="KW-0472">Membrane</keyword>
<feature type="transmembrane region" description="Helical" evidence="11">
    <location>
        <begin position="202"/>
        <end position="226"/>
    </location>
</feature>
<comment type="subcellular location">
    <subcellularLocation>
        <location evidence="1">Membrane</location>
        <topology evidence="1">Multi-pass membrane protein</topology>
    </subcellularLocation>
</comment>
<keyword evidence="6" id="KW-0297">G-protein coupled receptor</keyword>
<evidence type="ECO:0000256" key="2">
    <source>
        <dbReference type="ARBA" id="ARBA00011085"/>
    </source>
</evidence>
<dbReference type="OrthoDB" id="2874149at2759"/>
<evidence type="ECO:0000256" key="11">
    <source>
        <dbReference type="SAM" id="Phobius"/>
    </source>
</evidence>
<dbReference type="InterPro" id="IPR001546">
    <property type="entry name" value="GPCR_Pheromne_A_rcpt"/>
</dbReference>
<keyword evidence="3" id="KW-0589">Pheromone response</keyword>
<dbReference type="EMBL" id="MNAD01000288">
    <property type="protein sequence ID" value="OJT14433.1"/>
    <property type="molecule type" value="Genomic_DNA"/>
</dbReference>
<feature type="transmembrane region" description="Helical" evidence="11">
    <location>
        <begin position="262"/>
        <end position="283"/>
    </location>
</feature>
<feature type="transmembrane region" description="Helical" evidence="11">
    <location>
        <begin position="148"/>
        <end position="181"/>
    </location>
</feature>
<feature type="transmembrane region" description="Helical" evidence="11">
    <location>
        <begin position="110"/>
        <end position="128"/>
    </location>
</feature>
<keyword evidence="5 11" id="KW-1133">Transmembrane helix</keyword>
<feature type="transmembrane region" description="Helical" evidence="11">
    <location>
        <begin position="34"/>
        <end position="54"/>
    </location>
</feature>
<comment type="caution">
    <text evidence="12">The sequence shown here is derived from an EMBL/GenBank/DDBJ whole genome shotgun (WGS) entry which is preliminary data.</text>
</comment>
<accession>A0A1M2W3Q8</accession>
<comment type="similarity">
    <text evidence="2">Belongs to the G-protein coupled receptor 4 family.</text>
</comment>
<dbReference type="GO" id="GO:0004933">
    <property type="term" value="F:mating-type a-factor pheromone receptor activity"/>
    <property type="evidence" value="ECO:0007669"/>
    <property type="project" value="InterPro"/>
</dbReference>
<dbReference type="OMA" id="IVVPVWC"/>
<evidence type="ECO:0000313" key="13">
    <source>
        <dbReference type="Proteomes" id="UP000184267"/>
    </source>
</evidence>
<evidence type="ECO:0000256" key="10">
    <source>
        <dbReference type="SAM" id="MobiDB-lite"/>
    </source>
</evidence>
<dbReference type="GO" id="GO:0005886">
    <property type="term" value="C:plasma membrane"/>
    <property type="evidence" value="ECO:0007669"/>
    <property type="project" value="TreeGrafter"/>
</dbReference>
<dbReference type="PANTHER" id="PTHR28097:SF1">
    <property type="entry name" value="PHEROMONE A FACTOR RECEPTOR"/>
    <property type="match status" value="1"/>
</dbReference>
<evidence type="ECO:0000256" key="6">
    <source>
        <dbReference type="ARBA" id="ARBA00023040"/>
    </source>
</evidence>
<keyword evidence="13" id="KW-1185">Reference proteome</keyword>
<sequence length="425" mass="47908">MSAELPYVAFIAAALVLVPLPWHWRARNIATLSMIAWLFVINIIYGVDAVIWHHRVTKTAYVWCDITTRLIIGAGMALPAACMCISIHLAQVASVSRVHSTSADKRRRQIIELMLCFGIPMIWMALHYTVQGHRFDIVEDYGCRPNTYISIPAIFLIWVPPLIFSVVTFVYSSIALMHFLRHRITFARHLENSSSGLTTSRYLRLMAMAFTEIVVTAVSSSITLWFTSLGLRPWTNWSDVHWDFSRVDTVVMAFAPPMVANYYYAIWYIIPVSSLIFFAFFAFGQEAVKEYSACWAWVRNHVFPCIPRKPARSPKYSFGAFVSLPSASVANRPAVLPSYQNAVEGNDVRIPDEKDMDNKEHYVAQSIGNTRAMPIPIHHITAFSPDDHSSLYSSSAPPSPGNSDVSPHELSFTELPSPTHPHDLV</sequence>
<dbReference type="GO" id="GO:0000750">
    <property type="term" value="P:pheromone-dependent signal transduction involved in conjugation with cellular fusion"/>
    <property type="evidence" value="ECO:0007669"/>
    <property type="project" value="TreeGrafter"/>
</dbReference>
<reference evidence="12 13" key="1">
    <citation type="submission" date="2016-10" db="EMBL/GenBank/DDBJ databases">
        <title>Genome sequence of the basidiomycete white-rot fungus Trametes pubescens.</title>
        <authorList>
            <person name="Makela M.R."/>
            <person name="Granchi Z."/>
            <person name="Peng M."/>
            <person name="De Vries R.P."/>
            <person name="Grigoriev I."/>
            <person name="Riley R."/>
            <person name="Hilden K."/>
        </authorList>
    </citation>
    <scope>NUCLEOTIDE SEQUENCE [LARGE SCALE GENOMIC DNA]</scope>
    <source>
        <strain evidence="12 13">FBCC735</strain>
    </source>
</reference>
<gene>
    <name evidence="12" type="ORF">TRAPUB_9011</name>
</gene>
<evidence type="ECO:0000256" key="3">
    <source>
        <dbReference type="ARBA" id="ARBA00022507"/>
    </source>
</evidence>
<dbReference type="AlphaFoldDB" id="A0A1M2W3Q8"/>